<feature type="domain" description="SLH" evidence="4">
    <location>
        <begin position="670"/>
        <end position="733"/>
    </location>
</feature>
<dbReference type="STRING" id="335541.Swol_0294"/>
<protein>
    <submittedName>
        <fullName evidence="5">Beta-lactamase class C and other penicillin binding proteins-like protein</fullName>
    </submittedName>
</protein>
<dbReference type="SUPFAM" id="SSF56601">
    <property type="entry name" value="beta-lactamase/transpeptidase-like"/>
    <property type="match status" value="1"/>
</dbReference>
<evidence type="ECO:0000313" key="6">
    <source>
        <dbReference type="Proteomes" id="UP000001968"/>
    </source>
</evidence>
<dbReference type="Proteomes" id="UP000001968">
    <property type="component" value="Chromosome"/>
</dbReference>
<evidence type="ECO:0000313" key="5">
    <source>
        <dbReference type="EMBL" id="ABI67641.1"/>
    </source>
</evidence>
<feature type="domain" description="SLH" evidence="4">
    <location>
        <begin position="777"/>
        <end position="834"/>
    </location>
</feature>
<organism evidence="5 6">
    <name type="scientific">Syntrophomonas wolfei subsp. wolfei (strain DSM 2245B / Goettingen)</name>
    <dbReference type="NCBI Taxonomy" id="335541"/>
    <lineage>
        <taxon>Bacteria</taxon>
        <taxon>Bacillati</taxon>
        <taxon>Bacillota</taxon>
        <taxon>Clostridia</taxon>
        <taxon>Eubacteriales</taxon>
        <taxon>Syntrophomonadaceae</taxon>
        <taxon>Syntrophomonas</taxon>
    </lineage>
</organism>
<dbReference type="KEGG" id="swo:Swol_0294"/>
<dbReference type="InterPro" id="IPR001466">
    <property type="entry name" value="Beta-lactam-related"/>
</dbReference>
<evidence type="ECO:0000256" key="2">
    <source>
        <dbReference type="ARBA" id="ARBA00022737"/>
    </source>
</evidence>
<accession>Q0B063</accession>
<dbReference type="InterPro" id="IPR050491">
    <property type="entry name" value="AmpC-like"/>
</dbReference>
<keyword evidence="2" id="KW-0677">Repeat</keyword>
<sequence>MKKLPIFLVKLIVLVFFLTCIQLPGVTNPSAYAVTTDMAQGYEASIKAAREAVAKELSTGIPSSATVAIMVDGKIVYAEGFGLRDRAKNLQVETDTQFNIGSISKIFTAASVLILEQEGKLSLDKPVTDYIPNFTMNDTRYKDITIRMLLNHTSGFPGSNFKDGFTAVKNRNYVEETLERLKISNLVNDPGKISIYCNDGFTIAEAVIEHVSGMSFPDFLEKRIFNKMGLDNTSAYFKDGNQNIARVYEKDSIAPLPVEYVNILGSGGISSTAIDICQYGEILQSETILNPAMIEEYTKVQYGPETVPAGKPIFNAGLGWDYVQVHKFKNQAVDVLAKNGGTLQYFSQLYVLPKEHINVAVIFAGNANPTAVANAILQALLEEKGIVKKPSSDTLLPLDAKIPDNFKGYEGFYTSDNGIMKVEISSDKNGMTLSTYDGKGFKPAGVLTYKENGRFYRPDGINYSFAEHAEGKVMMIHLDSSNAGSVSYEKLNNLSDIDASAFSGKVWVPRNMGQYDFFTMMFQTETIPEIPGYLFVNGGATYIPLALKSPTGTRMSFNYLRDQFEVLLQNIEGETLLYNYGHYYSDASKLPIIAEGDILQIDSNGQNKAGKMGSGDLVRFSIPEGGRIVVFSPELNLAYDSLMSDSPETYVEKGAYILAVGKSGNTFKITNSERFKDITGHWAKDSINQLASANILKGTGNNLYQPDKNMTGLDFLILIQRATGITPDNLSASGEETLSFKAEQPITRTQAISVLADVMALTGFEANLTTEEEVSLIKGFSDLEGIDQELKSKAALLIKLGIFQGRSNKLLAPGDTMSRGEAAATVLRMLKSIQ</sequence>
<keyword evidence="6" id="KW-1185">Reference proteome</keyword>
<dbReference type="RefSeq" id="WP_011639750.1">
    <property type="nucleotide sequence ID" value="NC_008346.1"/>
</dbReference>
<dbReference type="PROSITE" id="PS51272">
    <property type="entry name" value="SLH"/>
    <property type="match status" value="2"/>
</dbReference>
<evidence type="ECO:0000259" key="4">
    <source>
        <dbReference type="PROSITE" id="PS51272"/>
    </source>
</evidence>
<dbReference type="AlphaFoldDB" id="Q0B063"/>
<dbReference type="GO" id="GO:0016020">
    <property type="term" value="C:membrane"/>
    <property type="evidence" value="ECO:0007669"/>
    <property type="project" value="UniProtKB-SubCell"/>
</dbReference>
<dbReference type="Pfam" id="PF00144">
    <property type="entry name" value="Beta-lactamase"/>
    <property type="match status" value="1"/>
</dbReference>
<dbReference type="eggNOG" id="COG1680">
    <property type="taxonomic scope" value="Bacteria"/>
</dbReference>
<dbReference type="OrthoDB" id="9797709at2"/>
<dbReference type="Pfam" id="PF00395">
    <property type="entry name" value="SLH"/>
    <property type="match status" value="2"/>
</dbReference>
<evidence type="ECO:0000256" key="3">
    <source>
        <dbReference type="ARBA" id="ARBA00023136"/>
    </source>
</evidence>
<comment type="subcellular location">
    <subcellularLocation>
        <location evidence="1">Membrane</location>
    </subcellularLocation>
</comment>
<dbReference type="EMBL" id="CP000448">
    <property type="protein sequence ID" value="ABI67641.1"/>
    <property type="molecule type" value="Genomic_DNA"/>
</dbReference>
<dbReference type="HOGENOM" id="CLU_340371_0_0_9"/>
<dbReference type="InterPro" id="IPR012338">
    <property type="entry name" value="Beta-lactam/transpept-like"/>
</dbReference>
<keyword evidence="3" id="KW-0472">Membrane</keyword>
<dbReference type="InterPro" id="IPR001119">
    <property type="entry name" value="SLH_dom"/>
</dbReference>
<proteinExistence type="predicted"/>
<dbReference type="Gene3D" id="3.40.710.10">
    <property type="entry name" value="DD-peptidase/beta-lactamase superfamily"/>
    <property type="match status" value="1"/>
</dbReference>
<name>Q0B063_SYNWW</name>
<dbReference type="PANTHER" id="PTHR46825:SF11">
    <property type="entry name" value="PENICILLIN-BINDING PROTEIN 4"/>
    <property type="match status" value="1"/>
</dbReference>
<evidence type="ECO:0000256" key="1">
    <source>
        <dbReference type="ARBA" id="ARBA00004370"/>
    </source>
</evidence>
<gene>
    <name evidence="5" type="ordered locus">Swol_0294</name>
</gene>
<reference evidence="6" key="1">
    <citation type="journal article" date="2010" name="Environ. Microbiol.">
        <title>The genome of Syntrophomonas wolfei: new insights into syntrophic metabolism and biohydrogen production.</title>
        <authorList>
            <person name="Sieber J.R."/>
            <person name="Sims D.R."/>
            <person name="Han C."/>
            <person name="Kim E."/>
            <person name="Lykidis A."/>
            <person name="Lapidus A.L."/>
            <person name="McDonnald E."/>
            <person name="Rohlin L."/>
            <person name="Culley D.E."/>
            <person name="Gunsalus R."/>
            <person name="McInerney M.J."/>
        </authorList>
    </citation>
    <scope>NUCLEOTIDE SEQUENCE [LARGE SCALE GENOMIC DNA]</scope>
    <source>
        <strain evidence="6">DSM 2245B / Goettingen</strain>
    </source>
</reference>
<dbReference type="PANTHER" id="PTHR46825">
    <property type="entry name" value="D-ALANYL-D-ALANINE-CARBOXYPEPTIDASE/ENDOPEPTIDASE AMPH"/>
    <property type="match status" value="1"/>
</dbReference>